<name>A0AAJ6B7A1_9SPHI</name>
<dbReference type="Proteomes" id="UP001214530">
    <property type="component" value="Chromosome"/>
</dbReference>
<evidence type="ECO:0000313" key="1">
    <source>
        <dbReference type="EMBL" id="WEK20882.1"/>
    </source>
</evidence>
<gene>
    <name evidence="1" type="ORF">P0Y49_07000</name>
</gene>
<protein>
    <submittedName>
        <fullName evidence="1">Uncharacterized protein</fullName>
    </submittedName>
</protein>
<proteinExistence type="predicted"/>
<dbReference type="EMBL" id="CP119313">
    <property type="protein sequence ID" value="WEK20882.1"/>
    <property type="molecule type" value="Genomic_DNA"/>
</dbReference>
<reference evidence="1" key="1">
    <citation type="submission" date="2023-03" db="EMBL/GenBank/DDBJ databases">
        <title>Andean soil-derived lignocellulolytic bacterial consortium as a source of novel taxa and putative plastic-active enzymes.</title>
        <authorList>
            <person name="Diaz-Garcia L."/>
            <person name="Chuvochina M."/>
            <person name="Feuerriegel G."/>
            <person name="Bunk B."/>
            <person name="Sproer C."/>
            <person name="Streit W.R."/>
            <person name="Rodriguez L.M."/>
            <person name="Overmann J."/>
            <person name="Jimenez D.J."/>
        </authorList>
    </citation>
    <scope>NUCLEOTIDE SEQUENCE</scope>
    <source>
        <strain evidence="1">MAG 3858</strain>
    </source>
</reference>
<sequence length="154" mass="17496">MTDVFYTQAANLTDNARAKRAYAECCLSKMKEMFPKGISNIGNEMTDSMKVSVMKMGAECAGVLQHTVNIWEPDVTNQLKLQLYALDEIKMLPPKMKTEYVDCIAFKVTEAFPNGLKANQGKKELQKFIDKARHECVELIGRKYNVPKPKKTLR</sequence>
<accession>A0AAJ6B7A1</accession>
<evidence type="ECO:0000313" key="2">
    <source>
        <dbReference type="Proteomes" id="UP001214530"/>
    </source>
</evidence>
<organism evidence="1 2">
    <name type="scientific">Candidatus Pedobacter colombiensis</name>
    <dbReference type="NCBI Taxonomy" id="3121371"/>
    <lineage>
        <taxon>Bacteria</taxon>
        <taxon>Pseudomonadati</taxon>
        <taxon>Bacteroidota</taxon>
        <taxon>Sphingobacteriia</taxon>
        <taxon>Sphingobacteriales</taxon>
        <taxon>Sphingobacteriaceae</taxon>
        <taxon>Pedobacter</taxon>
    </lineage>
</organism>
<dbReference type="AlphaFoldDB" id="A0AAJ6B7A1"/>